<dbReference type="InterPro" id="IPR057443">
    <property type="entry name" value="At5g54830-like"/>
</dbReference>
<evidence type="ECO:0000256" key="1">
    <source>
        <dbReference type="ARBA" id="ARBA00022737"/>
    </source>
</evidence>
<evidence type="ECO:0000313" key="4">
    <source>
        <dbReference type="EMBL" id="JAP88421.1"/>
    </source>
</evidence>
<feature type="region of interest" description="Disordered" evidence="2">
    <location>
        <begin position="156"/>
        <end position="211"/>
    </location>
</feature>
<dbReference type="PANTHER" id="PTHR24036">
    <property type="entry name" value="SKELETOR-RELATED"/>
    <property type="match status" value="1"/>
</dbReference>
<reference evidence="4" key="1">
    <citation type="journal article" date="2016" name="Ticks Tick Borne Dis.">
        <title>De novo assembly and annotation of the salivary gland transcriptome of Rhipicephalus appendiculatus male and female ticks during blood feeding.</title>
        <authorList>
            <person name="de Castro M.H."/>
            <person name="de Klerk D."/>
            <person name="Pienaar R."/>
            <person name="Latif A.A."/>
            <person name="Rees D.J."/>
            <person name="Mans B.J."/>
        </authorList>
    </citation>
    <scope>NUCLEOTIDE SEQUENCE</scope>
    <source>
        <tissue evidence="4">Salivary glands</tissue>
    </source>
</reference>
<proteinExistence type="predicted"/>
<dbReference type="EMBL" id="GEDV01000136">
    <property type="protein sequence ID" value="JAP88421.1"/>
    <property type="molecule type" value="Transcribed_RNA"/>
</dbReference>
<feature type="non-terminal residue" evidence="4">
    <location>
        <position position="249"/>
    </location>
</feature>
<sequence>GISWWINGELIPVIHVERGKTYTFIPHGGHNRISSAKYHPFYITDNHKGGGSKVKDPSSIGRPGHLLLAGVVLDPVAHAINTTAGEGRFCEYKKTPTSDQATTVDEFSKSVKLECEPTGPNVSFTWTPDEHTPDTVYYQCWTHYYLGWKIQVHNKGDMPNPTPPPTPKPTPTPKPRPRPRPRPKTPKPTPKPKPASDDSGDSGGSKSSGDAVRPALPPFLFACAAVLVTLLLGRQARDRHAWAFLAVNR</sequence>
<evidence type="ECO:0000259" key="3">
    <source>
        <dbReference type="Pfam" id="PF25489"/>
    </source>
</evidence>
<evidence type="ECO:0000256" key="2">
    <source>
        <dbReference type="SAM" id="MobiDB-lite"/>
    </source>
</evidence>
<keyword evidence="1" id="KW-0677">Repeat</keyword>
<dbReference type="PANTHER" id="PTHR24036:SF5">
    <property type="entry name" value="THROMBOMODULIN"/>
    <property type="match status" value="1"/>
</dbReference>
<feature type="domain" description="At5g54830-like" evidence="3">
    <location>
        <begin position="122"/>
        <end position="152"/>
    </location>
</feature>
<name>A0A131ZDV3_RHIAP</name>
<feature type="compositionally biased region" description="Basic residues" evidence="2">
    <location>
        <begin position="175"/>
        <end position="185"/>
    </location>
</feature>
<protein>
    <recommendedName>
        <fullName evidence="3">At5g54830-like domain-containing protein</fullName>
    </recommendedName>
</protein>
<dbReference type="InterPro" id="IPR052126">
    <property type="entry name" value="Spindle_Org/Thrombomodulin"/>
</dbReference>
<feature type="non-terminal residue" evidence="4">
    <location>
        <position position="1"/>
    </location>
</feature>
<dbReference type="Pfam" id="PF25489">
    <property type="entry name" value="At5g54830"/>
    <property type="match status" value="1"/>
</dbReference>
<dbReference type="AlphaFoldDB" id="A0A131ZDV3"/>
<feature type="compositionally biased region" description="Pro residues" evidence="2">
    <location>
        <begin position="160"/>
        <end position="174"/>
    </location>
</feature>
<organism evidence="4">
    <name type="scientific">Rhipicephalus appendiculatus</name>
    <name type="common">Brown ear tick</name>
    <dbReference type="NCBI Taxonomy" id="34631"/>
    <lineage>
        <taxon>Eukaryota</taxon>
        <taxon>Metazoa</taxon>
        <taxon>Ecdysozoa</taxon>
        <taxon>Arthropoda</taxon>
        <taxon>Chelicerata</taxon>
        <taxon>Arachnida</taxon>
        <taxon>Acari</taxon>
        <taxon>Parasitiformes</taxon>
        <taxon>Ixodida</taxon>
        <taxon>Ixodoidea</taxon>
        <taxon>Ixodidae</taxon>
        <taxon>Rhipicephalinae</taxon>
        <taxon>Rhipicephalus</taxon>
        <taxon>Rhipicephalus</taxon>
    </lineage>
</organism>
<accession>A0A131ZDV3</accession>